<dbReference type="Proteomes" id="UP000528734">
    <property type="component" value="Unassembled WGS sequence"/>
</dbReference>
<dbReference type="Pfam" id="PF14360">
    <property type="entry name" value="PAP2_C"/>
    <property type="match status" value="1"/>
</dbReference>
<feature type="transmembrane region" description="Helical" evidence="2">
    <location>
        <begin position="152"/>
        <end position="175"/>
    </location>
</feature>
<reference evidence="4 5" key="1">
    <citation type="submission" date="2020-03" db="EMBL/GenBank/DDBJ databases">
        <title>Bradyrhizobium diversity isolated from nodules of Muelleranthus trifoliolatus.</title>
        <authorList>
            <person name="Klepa M."/>
            <person name="Helene L."/>
            <person name="Hungria M."/>
        </authorList>
    </citation>
    <scope>NUCLEOTIDE SEQUENCE [LARGE SCALE GENOMIC DNA]</scope>
    <source>
        <strain evidence="4 5">WSM 1744</strain>
    </source>
</reference>
<organism evidence="4 5">
    <name type="scientific">Bradyrhizobium archetypum</name>
    <dbReference type="NCBI Taxonomy" id="2721160"/>
    <lineage>
        <taxon>Bacteria</taxon>
        <taxon>Pseudomonadati</taxon>
        <taxon>Pseudomonadota</taxon>
        <taxon>Alphaproteobacteria</taxon>
        <taxon>Hyphomicrobiales</taxon>
        <taxon>Nitrobacteraceae</taxon>
        <taxon>Bradyrhizobium</taxon>
    </lineage>
</organism>
<evidence type="ECO:0000256" key="1">
    <source>
        <dbReference type="SAM" id="MobiDB-lite"/>
    </source>
</evidence>
<feature type="transmembrane region" description="Helical" evidence="2">
    <location>
        <begin position="48"/>
        <end position="67"/>
    </location>
</feature>
<feature type="region of interest" description="Disordered" evidence="1">
    <location>
        <begin position="250"/>
        <end position="282"/>
    </location>
</feature>
<evidence type="ECO:0000256" key="2">
    <source>
        <dbReference type="SAM" id="Phobius"/>
    </source>
</evidence>
<dbReference type="AlphaFoldDB" id="A0A7Y4H6U5"/>
<feature type="transmembrane region" description="Helical" evidence="2">
    <location>
        <begin position="182"/>
        <end position="200"/>
    </location>
</feature>
<name>A0A7Y4H6U5_9BRAD</name>
<feature type="transmembrane region" description="Helical" evidence="2">
    <location>
        <begin position="87"/>
        <end position="107"/>
    </location>
</feature>
<gene>
    <name evidence="4" type="ORF">HCN50_21245</name>
</gene>
<dbReference type="EMBL" id="JAAVLW010000006">
    <property type="protein sequence ID" value="NOJ48744.1"/>
    <property type="molecule type" value="Genomic_DNA"/>
</dbReference>
<proteinExistence type="predicted"/>
<dbReference type="InterPro" id="IPR025749">
    <property type="entry name" value="Sphingomyelin_synth-like_dom"/>
</dbReference>
<evidence type="ECO:0000313" key="5">
    <source>
        <dbReference type="Proteomes" id="UP000528734"/>
    </source>
</evidence>
<feature type="domain" description="Sphingomyelin synthase-like" evidence="3">
    <location>
        <begin position="156"/>
        <end position="219"/>
    </location>
</feature>
<comment type="caution">
    <text evidence="4">The sequence shown here is derived from an EMBL/GenBank/DDBJ whole genome shotgun (WGS) entry which is preliminary data.</text>
</comment>
<protein>
    <recommendedName>
        <fullName evidence="3">Sphingomyelin synthase-like domain-containing protein</fullName>
    </recommendedName>
</protein>
<keyword evidence="2" id="KW-1133">Transmembrane helix</keyword>
<sequence>MWRSSYATAAPLHYTLASGGAVAMEDTIRLYRTLLGNRAYLRSLSEGAFFLAASSIAIYAAVTYATVHASNYVTDFVLSRVGPFNVRFLFIYGTFTAFVITAGLLASRPNRLPFALKAAALFLLVRAVFVALTHVAQCPIDPQQPAPFFNSIFYGSDLFFSGHTGLPLLAALAFWHIPQWRIFYLALTGFFGAIVLLGHYHYSIDVLAALFITHGIFQISCWLFGRDYALFRSSESEAAPRAKRTRRKILAPADSGHGPAPKPFALHLVGDEALPTGQSRTD</sequence>
<keyword evidence="5" id="KW-1185">Reference proteome</keyword>
<keyword evidence="2" id="KW-0812">Transmembrane</keyword>
<keyword evidence="2" id="KW-0472">Membrane</keyword>
<feature type="transmembrane region" description="Helical" evidence="2">
    <location>
        <begin position="206"/>
        <end position="225"/>
    </location>
</feature>
<evidence type="ECO:0000313" key="4">
    <source>
        <dbReference type="EMBL" id="NOJ48744.1"/>
    </source>
</evidence>
<accession>A0A7Y4H6U5</accession>
<dbReference type="RefSeq" id="WP_171711613.1">
    <property type="nucleotide sequence ID" value="NZ_JAAVLW010000006.1"/>
</dbReference>
<evidence type="ECO:0000259" key="3">
    <source>
        <dbReference type="Pfam" id="PF14360"/>
    </source>
</evidence>
<feature type="transmembrane region" description="Helical" evidence="2">
    <location>
        <begin position="114"/>
        <end position="132"/>
    </location>
</feature>